<dbReference type="InterPro" id="IPR050266">
    <property type="entry name" value="AB_hydrolase_sf"/>
</dbReference>
<reference evidence="3" key="1">
    <citation type="submission" date="2022-12" db="EMBL/GenBank/DDBJ databases">
        <authorList>
            <person name="Krivoruchko A.V."/>
            <person name="Elkin A."/>
        </authorList>
    </citation>
    <scope>NUCLEOTIDE SEQUENCE</scope>
    <source>
        <strain evidence="3">IEGM 1391</strain>
    </source>
</reference>
<dbReference type="GO" id="GO:0016787">
    <property type="term" value="F:hydrolase activity"/>
    <property type="evidence" value="ECO:0007669"/>
    <property type="project" value="UniProtKB-KW"/>
</dbReference>
<dbReference type="Proteomes" id="UP001081071">
    <property type="component" value="Unassembled WGS sequence"/>
</dbReference>
<evidence type="ECO:0000259" key="2">
    <source>
        <dbReference type="Pfam" id="PF00561"/>
    </source>
</evidence>
<dbReference type="Pfam" id="PF00561">
    <property type="entry name" value="Abhydrolase_1"/>
    <property type="match status" value="1"/>
</dbReference>
<gene>
    <name evidence="3" type="ORF">O4220_23785</name>
</gene>
<dbReference type="SUPFAM" id="SSF53474">
    <property type="entry name" value="alpha/beta-Hydrolases"/>
    <property type="match status" value="1"/>
</dbReference>
<evidence type="ECO:0000313" key="4">
    <source>
        <dbReference type="Proteomes" id="UP001081071"/>
    </source>
</evidence>
<evidence type="ECO:0000256" key="1">
    <source>
        <dbReference type="ARBA" id="ARBA00022801"/>
    </source>
</evidence>
<dbReference type="PRINTS" id="PR00111">
    <property type="entry name" value="ABHYDROLASE"/>
</dbReference>
<dbReference type="EMBL" id="JAPWIJ010000012">
    <property type="protein sequence ID" value="MCZ4521551.1"/>
    <property type="molecule type" value="Genomic_DNA"/>
</dbReference>
<protein>
    <submittedName>
        <fullName evidence="3">Alpha/beta hydrolase</fullName>
    </submittedName>
</protein>
<proteinExistence type="predicted"/>
<name>A0ABT4MP96_9NOCA</name>
<keyword evidence="4" id="KW-1185">Reference proteome</keyword>
<dbReference type="PANTHER" id="PTHR43798:SF31">
    <property type="entry name" value="AB HYDROLASE SUPERFAMILY PROTEIN YCLE"/>
    <property type="match status" value="1"/>
</dbReference>
<comment type="caution">
    <text evidence="3">The sequence shown here is derived from an EMBL/GenBank/DDBJ whole genome shotgun (WGS) entry which is preliminary data.</text>
</comment>
<dbReference type="InterPro" id="IPR029058">
    <property type="entry name" value="AB_hydrolase_fold"/>
</dbReference>
<feature type="domain" description="AB hydrolase-1" evidence="2">
    <location>
        <begin position="24"/>
        <end position="139"/>
    </location>
</feature>
<evidence type="ECO:0000313" key="3">
    <source>
        <dbReference type="EMBL" id="MCZ4521551.1"/>
    </source>
</evidence>
<sequence>MTIDRVPVSGGDIVVETHTGTSEPVLMVHGVSSQRMLWSWLHAESPHLTLVAPDLRGRGDSVDVAGPSSLTQHSDDLDAVLNALGLDCVHVCGMSMGGFVAVEFAARYPSRVKSLVLVDGGVPVAPPAGLTQETVGAVFADKIARTQQQWNDIDDYIEFLVSTSLPLLDPADPLLRTYAEHDLADGSIRLSSAAVVADATDVFFGESRFRELTMPIRFLHAQWSVGANSAPMYSPQDIEALDLTSITPMPGLDHAGTIMTAVGAAAVGETIDEAIDAEPEGVGQFTDA</sequence>
<organism evidence="3 4">
    <name type="scientific">Rhodococcus ruber</name>
    <dbReference type="NCBI Taxonomy" id="1830"/>
    <lineage>
        <taxon>Bacteria</taxon>
        <taxon>Bacillati</taxon>
        <taxon>Actinomycetota</taxon>
        <taxon>Actinomycetes</taxon>
        <taxon>Mycobacteriales</taxon>
        <taxon>Nocardiaceae</taxon>
        <taxon>Rhodococcus</taxon>
    </lineage>
</organism>
<dbReference type="PANTHER" id="PTHR43798">
    <property type="entry name" value="MONOACYLGLYCEROL LIPASE"/>
    <property type="match status" value="1"/>
</dbReference>
<dbReference type="Gene3D" id="3.40.50.1820">
    <property type="entry name" value="alpha/beta hydrolase"/>
    <property type="match status" value="1"/>
</dbReference>
<keyword evidence="1 3" id="KW-0378">Hydrolase</keyword>
<dbReference type="RefSeq" id="WP_269608006.1">
    <property type="nucleotide sequence ID" value="NZ_JAPWIJ010000012.1"/>
</dbReference>
<accession>A0ABT4MP96</accession>
<dbReference type="InterPro" id="IPR000073">
    <property type="entry name" value="AB_hydrolase_1"/>
</dbReference>